<dbReference type="SUPFAM" id="SSF53850">
    <property type="entry name" value="Periplasmic binding protein-like II"/>
    <property type="match status" value="1"/>
</dbReference>
<evidence type="ECO:0000313" key="5">
    <source>
        <dbReference type="Proteomes" id="UP000246145"/>
    </source>
</evidence>
<keyword evidence="5" id="KW-1185">Reference proteome</keyword>
<keyword evidence="2" id="KW-0408">Iron</keyword>
<comment type="caution">
    <text evidence="4">The sequence shown here is derived from an EMBL/GenBank/DDBJ whole genome shotgun (WGS) entry which is preliminary data.</text>
</comment>
<dbReference type="RefSeq" id="WP_017522917.1">
    <property type="nucleotide sequence ID" value="NZ_JACCEX010000002.1"/>
</dbReference>
<evidence type="ECO:0000256" key="3">
    <source>
        <dbReference type="SAM" id="SignalP"/>
    </source>
</evidence>
<dbReference type="AlphaFoldDB" id="A0A2U1CN20"/>
<dbReference type="Gene3D" id="3.40.190.10">
    <property type="entry name" value="Periplasmic binding protein-like II"/>
    <property type="match status" value="2"/>
</dbReference>
<feature type="chain" id="PRO_5015744047" evidence="3">
    <location>
        <begin position="19"/>
        <end position="353"/>
    </location>
</feature>
<evidence type="ECO:0000256" key="2">
    <source>
        <dbReference type="PIRSR" id="PIRSR002825-1"/>
    </source>
</evidence>
<reference evidence="4 5" key="1">
    <citation type="submission" date="2018-04" db="EMBL/GenBank/DDBJ databases">
        <title>Genomic Encyclopedia of Type Strains, Phase IV (KMG-IV): sequencing the most valuable type-strain genomes for metagenomic binning, comparative biology and taxonomic classification.</title>
        <authorList>
            <person name="Goeker M."/>
        </authorList>
    </citation>
    <scope>NUCLEOTIDE SEQUENCE [LARGE SCALE GENOMIC DNA]</scope>
    <source>
        <strain evidence="4 5">DSM 10065</strain>
    </source>
</reference>
<sequence length="353" mass="39005">MRGLPALLSVLVAWGVLAAPSLAARPSDAGSAVQQAALYDGSDRHERLVEGARAEGELLVYTSMQSEDFAAIAQAFEKKYGIKVHSWRGSATKTLQRVVAEANGRRFEVDVIETNGPEMEALHREGLLQRVRSPHQAQLIPQALTPHGEWTATRLNIYALAYNTKLVKKDELPRGYADLLDPKWKGKLGVEATNDDWFAGVVSELGEEKGLQLFRDIAQKNGFSARIGNTLLAKLVAMGEVPLALTVYNYKAEQLKKEGADLDWFVIEPAVARANGAGVARNAPHPNAAVLFFDFMLNEAQPILLSKDFVPVSRKAETRLNQMPLRFVDPDKFLDEQEKWSGLYQQIIVEGSK</sequence>
<keyword evidence="2" id="KW-0479">Metal-binding</keyword>
<dbReference type="PIRSF" id="PIRSF002825">
    <property type="entry name" value="CfbpA"/>
    <property type="match status" value="1"/>
</dbReference>
<dbReference type="OrthoDB" id="366726at2"/>
<dbReference type="Pfam" id="PF13343">
    <property type="entry name" value="SBP_bac_6"/>
    <property type="match status" value="1"/>
</dbReference>
<dbReference type="EMBL" id="QEKO01000002">
    <property type="protein sequence ID" value="PVY62334.1"/>
    <property type="molecule type" value="Genomic_DNA"/>
</dbReference>
<dbReference type="PANTHER" id="PTHR30006">
    <property type="entry name" value="THIAMINE-BINDING PERIPLASMIC PROTEIN-RELATED"/>
    <property type="match status" value="1"/>
</dbReference>
<evidence type="ECO:0000256" key="1">
    <source>
        <dbReference type="ARBA" id="ARBA00022729"/>
    </source>
</evidence>
<protein>
    <submittedName>
        <fullName evidence="4">Iron(III) transport system substrate-binding protein</fullName>
    </submittedName>
</protein>
<gene>
    <name evidence="4" type="ORF">C7440_1827</name>
</gene>
<dbReference type="InterPro" id="IPR026045">
    <property type="entry name" value="Ferric-bd"/>
</dbReference>
<dbReference type="Proteomes" id="UP000246145">
    <property type="component" value="Unassembled WGS sequence"/>
</dbReference>
<name>A0A2U1CN20_9BURK</name>
<dbReference type="STRING" id="1231391.GCA_000308195_00541"/>
<feature type="signal peptide" evidence="3">
    <location>
        <begin position="1"/>
        <end position="18"/>
    </location>
</feature>
<dbReference type="GO" id="GO:0046872">
    <property type="term" value="F:metal ion binding"/>
    <property type="evidence" value="ECO:0007669"/>
    <property type="project" value="UniProtKB-KW"/>
</dbReference>
<keyword evidence="1 3" id="KW-0732">Signal</keyword>
<evidence type="ECO:0000313" key="4">
    <source>
        <dbReference type="EMBL" id="PVY62334.1"/>
    </source>
</evidence>
<proteinExistence type="predicted"/>
<dbReference type="PANTHER" id="PTHR30006:SF24">
    <property type="entry name" value="SLL0237 PROTEIN"/>
    <property type="match status" value="1"/>
</dbReference>
<accession>A0A2U1CN20</accession>
<feature type="binding site" evidence="2">
    <location>
        <position position="250"/>
    </location>
    <ligand>
        <name>Fe cation</name>
        <dbReference type="ChEBI" id="CHEBI:24875"/>
    </ligand>
</feature>
<organism evidence="4 5">
    <name type="scientific">Pusillimonas noertemannii</name>
    <dbReference type="NCBI Taxonomy" id="305977"/>
    <lineage>
        <taxon>Bacteria</taxon>
        <taxon>Pseudomonadati</taxon>
        <taxon>Pseudomonadota</taxon>
        <taxon>Betaproteobacteria</taxon>
        <taxon>Burkholderiales</taxon>
        <taxon>Alcaligenaceae</taxon>
        <taxon>Pusillimonas</taxon>
    </lineage>
</organism>